<accession>A0A699HWY4</accession>
<evidence type="ECO:0000259" key="1">
    <source>
        <dbReference type="Pfam" id="PF22936"/>
    </source>
</evidence>
<protein>
    <submittedName>
        <fullName evidence="2">Zf-CCHC domain-containing protein/UBN2 domain-containing protein</fullName>
    </submittedName>
</protein>
<dbReference type="Pfam" id="PF22936">
    <property type="entry name" value="Pol_BBD"/>
    <property type="match status" value="1"/>
</dbReference>
<organism evidence="2">
    <name type="scientific">Tanacetum cinerariifolium</name>
    <name type="common">Dalmatian daisy</name>
    <name type="synonym">Chrysanthemum cinerariifolium</name>
    <dbReference type="NCBI Taxonomy" id="118510"/>
    <lineage>
        <taxon>Eukaryota</taxon>
        <taxon>Viridiplantae</taxon>
        <taxon>Streptophyta</taxon>
        <taxon>Embryophyta</taxon>
        <taxon>Tracheophyta</taxon>
        <taxon>Spermatophyta</taxon>
        <taxon>Magnoliopsida</taxon>
        <taxon>eudicotyledons</taxon>
        <taxon>Gunneridae</taxon>
        <taxon>Pentapetalae</taxon>
        <taxon>asterids</taxon>
        <taxon>campanulids</taxon>
        <taxon>Asterales</taxon>
        <taxon>Asteraceae</taxon>
        <taxon>Asteroideae</taxon>
        <taxon>Anthemideae</taxon>
        <taxon>Anthemidinae</taxon>
        <taxon>Tanacetum</taxon>
    </lineage>
</organism>
<sequence>MDSKNYKEGQSMQRPPLFEDNCFIYWENSFKTYVKSKDIDLWHIIVYGDYKPTIKNKDTGKEEVIPYEKFEEIHIKMISNNDEAKMVLYNALPKKEYKRIFMCKTAKDVWNSLIITHKEASKNTKEKYKSLALKAKKVSSVEEVSCSSSDEEYAMAVRDFKKFFRRRGKFIRQPYDDKKNLERAKEEKKGKEERRCFKCSDPNHFISGYPKHSFNDQKAFVRGCWSDREEEDDSMKNEICLMALDNNEVLSNTLYYSSSSLDSKSLQNEYNTLCKINLRIINKNKLLKTKNEILDNEVCNLKKKLECLEKSKEISVECESTQKDKKGLGFTENRASTSEAKTEKLDQESGKLSIVEPTELVLSTREPVRLKVKLEPNEWIKDSGCSRHMTGNKDLFSTYEAINGGNVVFGSNTKSKIIGKGQTCDKKCKVLFNETGSEILKDGITIGTRIKRNGLCVMKMGNSPKDSLCLAVMDDTSTLWHIRLGHANM</sequence>
<feature type="domain" description="Retrovirus-related Pol polyprotein from transposon TNT 1-94-like beta-barrel" evidence="1">
    <location>
        <begin position="379"/>
        <end position="423"/>
    </location>
</feature>
<gene>
    <name evidence="2" type="ORF">Tci_450158</name>
</gene>
<dbReference type="EMBL" id="BKCJ010209157">
    <property type="protein sequence ID" value="GEY78184.1"/>
    <property type="molecule type" value="Genomic_DNA"/>
</dbReference>
<reference evidence="2" key="1">
    <citation type="journal article" date="2019" name="Sci. Rep.">
        <title>Draft genome of Tanacetum cinerariifolium, the natural source of mosquito coil.</title>
        <authorList>
            <person name="Yamashiro T."/>
            <person name="Shiraishi A."/>
            <person name="Satake H."/>
            <person name="Nakayama K."/>
        </authorList>
    </citation>
    <scope>NUCLEOTIDE SEQUENCE</scope>
</reference>
<dbReference type="AlphaFoldDB" id="A0A699HWY4"/>
<name>A0A699HWY4_TANCI</name>
<dbReference type="Pfam" id="PF14223">
    <property type="entry name" value="Retrotran_gag_2"/>
    <property type="match status" value="1"/>
</dbReference>
<evidence type="ECO:0000313" key="2">
    <source>
        <dbReference type="EMBL" id="GEY78184.1"/>
    </source>
</evidence>
<proteinExistence type="predicted"/>
<dbReference type="InterPro" id="IPR054722">
    <property type="entry name" value="PolX-like_BBD"/>
</dbReference>
<comment type="caution">
    <text evidence="2">The sequence shown here is derived from an EMBL/GenBank/DDBJ whole genome shotgun (WGS) entry which is preliminary data.</text>
</comment>